<feature type="transmembrane region" description="Helical" evidence="1">
    <location>
        <begin position="21"/>
        <end position="43"/>
    </location>
</feature>
<feature type="transmembrane region" description="Helical" evidence="1">
    <location>
        <begin position="55"/>
        <end position="72"/>
    </location>
</feature>
<proteinExistence type="predicted"/>
<dbReference type="Proteomes" id="UP001301653">
    <property type="component" value="Unassembled WGS sequence"/>
</dbReference>
<reference evidence="3 4" key="1">
    <citation type="submission" date="2023-12" db="EMBL/GenBank/DDBJ databases">
        <title>Stenotrophomonas guangdongensis sp. nov., isolated from wilted pepper plants (Capsicum annuum).</title>
        <authorList>
            <person name="Qiu M."/>
            <person name="Li Y."/>
            <person name="Liu Q."/>
            <person name="Zhang X."/>
            <person name="Huang Y."/>
            <person name="Guo R."/>
            <person name="Hu M."/>
            <person name="Zhou J."/>
            <person name="Zhou X."/>
        </authorList>
    </citation>
    <scope>NUCLEOTIDE SEQUENCE [LARGE SCALE GENOMIC DNA]</scope>
    <source>
        <strain evidence="3 4">MH1</strain>
    </source>
</reference>
<evidence type="ECO:0000256" key="1">
    <source>
        <dbReference type="SAM" id="Phobius"/>
    </source>
</evidence>
<name>A0ABU5UZ34_9GAMM</name>
<evidence type="ECO:0000313" key="3">
    <source>
        <dbReference type="EMBL" id="MEA5666354.1"/>
    </source>
</evidence>
<sequence length="188" mass="20876">MIPPAHAAAHPIPLAAAGRGALWWLWGPILLAISIEPLIRLFAGKSPVTTAFASWGPLVVLPLLALALSLLYRRRSITLDGGQLDIVSTLYRKRVALGELRLDRARAVRFDEYPDFKPASKANGFQFPGFRSGHFRMPDGGKAFCLITDNQRVLVLPLRDGSVVLVSPEQPRQLLDELRRLAERRVRP</sequence>
<dbReference type="RefSeq" id="WP_323437813.1">
    <property type="nucleotide sequence ID" value="NZ_JAYFUH010000061.1"/>
</dbReference>
<protein>
    <submittedName>
        <fullName evidence="3">PH domain-containing protein</fullName>
    </submittedName>
</protein>
<keyword evidence="1" id="KW-0812">Transmembrane</keyword>
<gene>
    <name evidence="3" type="ORF">VA603_02205</name>
</gene>
<evidence type="ECO:0000313" key="4">
    <source>
        <dbReference type="Proteomes" id="UP001301653"/>
    </source>
</evidence>
<feature type="domain" description="Bacterial Pleckstrin homology" evidence="2">
    <location>
        <begin position="81"/>
        <end position="181"/>
    </location>
</feature>
<comment type="caution">
    <text evidence="3">The sequence shown here is derived from an EMBL/GenBank/DDBJ whole genome shotgun (WGS) entry which is preliminary data.</text>
</comment>
<keyword evidence="4" id="KW-1185">Reference proteome</keyword>
<dbReference type="Pfam" id="PF10882">
    <property type="entry name" value="bPH_5"/>
    <property type="match status" value="1"/>
</dbReference>
<dbReference type="InterPro" id="IPR027783">
    <property type="entry name" value="Bacterial_PH-related"/>
</dbReference>
<keyword evidence="1" id="KW-0472">Membrane</keyword>
<organism evidence="3 4">
    <name type="scientific">Stenotrophomonas capsici</name>
    <dbReference type="NCBI Taxonomy" id="3110230"/>
    <lineage>
        <taxon>Bacteria</taxon>
        <taxon>Pseudomonadati</taxon>
        <taxon>Pseudomonadota</taxon>
        <taxon>Gammaproteobacteria</taxon>
        <taxon>Lysobacterales</taxon>
        <taxon>Lysobacteraceae</taxon>
        <taxon>Stenotrophomonas</taxon>
    </lineage>
</organism>
<dbReference type="EMBL" id="JAYFUH010000061">
    <property type="protein sequence ID" value="MEA5666354.1"/>
    <property type="molecule type" value="Genomic_DNA"/>
</dbReference>
<evidence type="ECO:0000259" key="2">
    <source>
        <dbReference type="Pfam" id="PF10882"/>
    </source>
</evidence>
<accession>A0ABU5UZ34</accession>
<keyword evidence="1" id="KW-1133">Transmembrane helix</keyword>